<evidence type="ECO:0000256" key="1">
    <source>
        <dbReference type="SAM" id="MobiDB-lite"/>
    </source>
</evidence>
<evidence type="ECO:0000313" key="2">
    <source>
        <dbReference type="EMBL" id="MBW46979.1"/>
    </source>
</evidence>
<dbReference type="AlphaFoldDB" id="A0A2M4B1R5"/>
<accession>A0A2M4B1R5</accession>
<name>A0A2M4B1R5_9DIPT</name>
<proteinExistence type="predicted"/>
<reference evidence="2" key="1">
    <citation type="submission" date="2018-01" db="EMBL/GenBank/DDBJ databases">
        <title>An insight into the sialome of Amazonian anophelines.</title>
        <authorList>
            <person name="Ribeiro J.M."/>
            <person name="Scarpassa V."/>
            <person name="Calvo E."/>
        </authorList>
    </citation>
    <scope>NUCLEOTIDE SEQUENCE</scope>
    <source>
        <tissue evidence="2">Salivary glands</tissue>
    </source>
</reference>
<dbReference type="EMBL" id="GGFK01013658">
    <property type="protein sequence ID" value="MBW46979.1"/>
    <property type="molecule type" value="Transcribed_RNA"/>
</dbReference>
<feature type="region of interest" description="Disordered" evidence="1">
    <location>
        <begin position="42"/>
        <end position="81"/>
    </location>
</feature>
<organism evidence="2">
    <name type="scientific">Anopheles triannulatus</name>
    <dbReference type="NCBI Taxonomy" id="58253"/>
    <lineage>
        <taxon>Eukaryota</taxon>
        <taxon>Metazoa</taxon>
        <taxon>Ecdysozoa</taxon>
        <taxon>Arthropoda</taxon>
        <taxon>Hexapoda</taxon>
        <taxon>Insecta</taxon>
        <taxon>Pterygota</taxon>
        <taxon>Neoptera</taxon>
        <taxon>Endopterygota</taxon>
        <taxon>Diptera</taxon>
        <taxon>Nematocera</taxon>
        <taxon>Culicoidea</taxon>
        <taxon>Culicidae</taxon>
        <taxon>Anophelinae</taxon>
        <taxon>Anopheles</taxon>
    </lineage>
</organism>
<protein>
    <submittedName>
        <fullName evidence="2">Putative secreted protein</fullName>
    </submittedName>
</protein>
<sequence>MENYARSCWLAGWLAAAAALNNGREEVSISLANNFPIRRSSEPWPTGRRYGGHSEIGRKEEGKAAPPVIGNVPFDQQHLCN</sequence>